<name>A0ACA9MC06_9GLOM</name>
<keyword evidence="2" id="KW-1185">Reference proteome</keyword>
<accession>A0ACA9MC06</accession>
<evidence type="ECO:0000313" key="2">
    <source>
        <dbReference type="Proteomes" id="UP000789702"/>
    </source>
</evidence>
<sequence>MTLIHTNINELPQIVQELRKSFRSNLTEPLSYRKKQLRNLYRMFDENEQAIYDALYKDLLNKNMRLSR</sequence>
<evidence type="ECO:0000313" key="1">
    <source>
        <dbReference type="EMBL" id="CAG8576291.1"/>
    </source>
</evidence>
<protein>
    <submittedName>
        <fullName evidence="1">132_t:CDS:1</fullName>
    </submittedName>
</protein>
<reference evidence="1" key="1">
    <citation type="submission" date="2021-06" db="EMBL/GenBank/DDBJ databases">
        <authorList>
            <person name="Kallberg Y."/>
            <person name="Tangrot J."/>
            <person name="Rosling A."/>
        </authorList>
    </citation>
    <scope>NUCLEOTIDE SEQUENCE</scope>
    <source>
        <strain evidence="1">IL203A</strain>
    </source>
</reference>
<feature type="non-terminal residue" evidence="1">
    <location>
        <position position="68"/>
    </location>
</feature>
<dbReference type="EMBL" id="CAJVPU010007739">
    <property type="protein sequence ID" value="CAG8576291.1"/>
    <property type="molecule type" value="Genomic_DNA"/>
</dbReference>
<comment type="caution">
    <text evidence="1">The sequence shown here is derived from an EMBL/GenBank/DDBJ whole genome shotgun (WGS) entry which is preliminary data.</text>
</comment>
<gene>
    <name evidence="1" type="ORF">DHETER_LOCUS6279</name>
</gene>
<organism evidence="1 2">
    <name type="scientific">Dentiscutata heterogama</name>
    <dbReference type="NCBI Taxonomy" id="1316150"/>
    <lineage>
        <taxon>Eukaryota</taxon>
        <taxon>Fungi</taxon>
        <taxon>Fungi incertae sedis</taxon>
        <taxon>Mucoromycota</taxon>
        <taxon>Glomeromycotina</taxon>
        <taxon>Glomeromycetes</taxon>
        <taxon>Diversisporales</taxon>
        <taxon>Gigasporaceae</taxon>
        <taxon>Dentiscutata</taxon>
    </lineage>
</organism>
<dbReference type="Proteomes" id="UP000789702">
    <property type="component" value="Unassembled WGS sequence"/>
</dbReference>
<proteinExistence type="predicted"/>